<dbReference type="GO" id="GO:0000287">
    <property type="term" value="F:magnesium ion binding"/>
    <property type="evidence" value="ECO:0007669"/>
    <property type="project" value="UniProtKB-UniRule"/>
</dbReference>
<dbReference type="EC" id="4.3.99.3" evidence="8"/>
<keyword evidence="4 8" id="KW-0460">Magnesium</keyword>
<dbReference type="Proteomes" id="UP000027142">
    <property type="component" value="Chromosome"/>
</dbReference>
<dbReference type="SUPFAM" id="SSF102114">
    <property type="entry name" value="Radical SAM enzymes"/>
    <property type="match status" value="1"/>
</dbReference>
<sequence length="237" mass="26720">MSSVIPVLEVFGPTIQGEGAVIGQKTMFVRTGGCDYRCSWCDSAFTWDGTGKSEALTAEEIIERLDTLAPASYGHVTISGGNPLLHKGIGQLVNLLQARGIQTAVETQGTFWQDWLKQIDAVTISPKPPSSGMKTNWETLNKCLTQLDTRQVSLKVVVFNKTDYRFAKEVHHRFPAYEFYLQVGNEDPTTADQQKLMQDLLQQYEQLIDWTMNDKEMNRVRVLPQLHTLLWGNKRGV</sequence>
<feature type="binding site" evidence="8">
    <location>
        <position position="34"/>
    </location>
    <ligand>
        <name>[4Fe-4S] cluster</name>
        <dbReference type="ChEBI" id="CHEBI:49883"/>
        <note>4Fe-4S-S-AdoMet</note>
    </ligand>
</feature>
<feature type="binding site" evidence="8">
    <location>
        <begin position="125"/>
        <end position="127"/>
    </location>
    <ligand>
        <name>S-adenosyl-L-methionine</name>
        <dbReference type="ChEBI" id="CHEBI:59789"/>
    </ligand>
</feature>
<evidence type="ECO:0000256" key="1">
    <source>
        <dbReference type="ARBA" id="ARBA00022485"/>
    </source>
</evidence>
<keyword evidence="5 8" id="KW-0408">Iron</keyword>
<dbReference type="RefSeq" id="WP_038480445.1">
    <property type="nucleotide sequence ID" value="NZ_CP003923.1"/>
</dbReference>
<organism evidence="10 11">
    <name type="scientific">Shouchella lehensis G1</name>
    <dbReference type="NCBI Taxonomy" id="1246626"/>
    <lineage>
        <taxon>Bacteria</taxon>
        <taxon>Bacillati</taxon>
        <taxon>Bacillota</taxon>
        <taxon>Bacilli</taxon>
        <taxon>Bacillales</taxon>
        <taxon>Bacillaceae</taxon>
        <taxon>Shouchella</taxon>
    </lineage>
</organism>
<feature type="binding site" evidence="8">
    <location>
        <position position="81"/>
    </location>
    <ligand>
        <name>S-adenosyl-L-methionine</name>
        <dbReference type="ChEBI" id="CHEBI:59789"/>
    </ligand>
</feature>
<evidence type="ECO:0000259" key="9">
    <source>
        <dbReference type="PROSITE" id="PS51918"/>
    </source>
</evidence>
<dbReference type="STRING" id="1246626.BleG1_2116"/>
<evidence type="ECO:0000313" key="11">
    <source>
        <dbReference type="Proteomes" id="UP000027142"/>
    </source>
</evidence>
<evidence type="ECO:0000313" key="10">
    <source>
        <dbReference type="EMBL" id="AIC94694.1"/>
    </source>
</evidence>
<evidence type="ECO:0000256" key="6">
    <source>
        <dbReference type="ARBA" id="ARBA00023014"/>
    </source>
</evidence>
<reference evidence="10 11" key="1">
    <citation type="journal article" date="2014" name="Gene">
        <title>A comparative genomic analysis of the alkalitolerant soil bacterium Bacillus lehensis G1.</title>
        <authorList>
            <person name="Noor Y.M."/>
            <person name="Samsulrizal N.H."/>
            <person name="Jema'on N.A."/>
            <person name="Low K.O."/>
            <person name="Ramli A.N."/>
            <person name="Alias N.I."/>
            <person name="Damis S.I."/>
            <person name="Fuzi S.F."/>
            <person name="Isa M.N."/>
            <person name="Murad A.M."/>
            <person name="Raih M.F."/>
            <person name="Bakar F.D."/>
            <person name="Najimudin N."/>
            <person name="Mahadi N.M."/>
            <person name="Illias R.M."/>
        </authorList>
    </citation>
    <scope>NUCLEOTIDE SEQUENCE [LARGE SCALE GENOMIC DNA]</scope>
    <source>
        <strain evidence="10 11">G1</strain>
    </source>
</reference>
<dbReference type="eggNOG" id="COG0602">
    <property type="taxonomic scope" value="Bacteria"/>
</dbReference>
<dbReference type="OrthoDB" id="9792276at2"/>
<dbReference type="KEGG" id="ble:BleG1_2116"/>
<protein>
    <recommendedName>
        <fullName evidence="8">7-carboxy-7-deazaguanine synthase</fullName>
        <shortName evidence="8">CDG synthase</shortName>
        <ecNumber evidence="8">4.3.99.3</ecNumber>
    </recommendedName>
    <alternativeName>
        <fullName evidence="8">Queuosine biosynthesis protein QueE</fullName>
    </alternativeName>
</protein>
<evidence type="ECO:0000256" key="2">
    <source>
        <dbReference type="ARBA" id="ARBA00022691"/>
    </source>
</evidence>
<comment type="caution">
    <text evidence="8">Lacks conserved residue(s) required for the propagation of feature annotation.</text>
</comment>
<comment type="cofactor">
    <cofactor evidence="8">
        <name>S-adenosyl-L-methionine</name>
        <dbReference type="ChEBI" id="CHEBI:59789"/>
    </cofactor>
    <text evidence="8">Binds 1 S-adenosyl-L-methionine per subunit.</text>
</comment>
<dbReference type="GO" id="GO:0051539">
    <property type="term" value="F:4 iron, 4 sulfur cluster binding"/>
    <property type="evidence" value="ECO:0007669"/>
    <property type="project" value="UniProtKB-UniRule"/>
</dbReference>
<gene>
    <name evidence="8" type="primary">queE</name>
    <name evidence="10" type="ORF">BleG1_2116</name>
</gene>
<keyword evidence="1 8" id="KW-0004">4Fe-4S</keyword>
<feature type="binding site" evidence="8">
    <location>
        <position position="30"/>
    </location>
    <ligand>
        <name>substrate</name>
    </ligand>
</feature>
<feature type="binding site" evidence="8">
    <location>
        <position position="38"/>
    </location>
    <ligand>
        <name>[4Fe-4S] cluster</name>
        <dbReference type="ChEBI" id="CHEBI:49883"/>
        <note>4Fe-4S-S-AdoMet</note>
    </ligand>
</feature>
<dbReference type="InterPro" id="IPR058240">
    <property type="entry name" value="rSAM_sf"/>
</dbReference>
<dbReference type="NCBIfam" id="TIGR03365">
    <property type="entry name" value="Bsubt_queE"/>
    <property type="match status" value="1"/>
</dbReference>
<evidence type="ECO:0000256" key="8">
    <source>
        <dbReference type="HAMAP-Rule" id="MF_00917"/>
    </source>
</evidence>
<feature type="domain" description="Radical SAM core" evidence="9">
    <location>
        <begin position="21"/>
        <end position="233"/>
    </location>
</feature>
<comment type="cofactor">
    <cofactor evidence="8">
        <name>[4Fe-4S] cluster</name>
        <dbReference type="ChEBI" id="CHEBI:49883"/>
    </cofactor>
    <text evidence="8">Binds 1 [4Fe-4S] cluster. The cluster is coordinated with 3 cysteines and an exchangeable S-adenosyl-L-methionine.</text>
</comment>
<comment type="catalytic activity">
    <reaction evidence="8">
        <text>6-carboxy-5,6,7,8-tetrahydropterin + H(+) = 7-carboxy-7-carbaguanine + NH4(+)</text>
        <dbReference type="Rhea" id="RHEA:27974"/>
        <dbReference type="ChEBI" id="CHEBI:15378"/>
        <dbReference type="ChEBI" id="CHEBI:28938"/>
        <dbReference type="ChEBI" id="CHEBI:61032"/>
        <dbReference type="ChEBI" id="CHEBI:61036"/>
        <dbReference type="EC" id="4.3.99.3"/>
    </reaction>
</comment>
<dbReference type="InterPro" id="IPR007197">
    <property type="entry name" value="rSAM"/>
</dbReference>
<dbReference type="Gene3D" id="3.20.20.70">
    <property type="entry name" value="Aldolase class I"/>
    <property type="match status" value="1"/>
</dbReference>
<dbReference type="InterPro" id="IPR024924">
    <property type="entry name" value="7-CO-7-deazaguanine_synth-like"/>
</dbReference>
<dbReference type="GO" id="GO:1904047">
    <property type="term" value="F:S-adenosyl-L-methionine binding"/>
    <property type="evidence" value="ECO:0007669"/>
    <property type="project" value="UniProtKB-UniRule"/>
</dbReference>
<dbReference type="PANTHER" id="PTHR42836:SF1">
    <property type="entry name" value="7-CARBOXY-7-DEAZAGUANINE SYNTHASE"/>
    <property type="match status" value="1"/>
</dbReference>
<name>A0A060M3M6_9BACI</name>
<feature type="binding site" evidence="8">
    <location>
        <begin position="40"/>
        <end position="42"/>
    </location>
    <ligand>
        <name>S-adenosyl-L-methionine</name>
        <dbReference type="ChEBI" id="CHEBI:59789"/>
    </ligand>
</feature>
<evidence type="ECO:0000256" key="5">
    <source>
        <dbReference type="ARBA" id="ARBA00023004"/>
    </source>
</evidence>
<dbReference type="PROSITE" id="PS51918">
    <property type="entry name" value="RADICAL_SAM"/>
    <property type="match status" value="1"/>
</dbReference>
<dbReference type="PANTHER" id="PTHR42836">
    <property type="entry name" value="7-CARBOXY-7-DEAZAGUANINE SYNTHASE"/>
    <property type="match status" value="1"/>
</dbReference>
<dbReference type="HOGENOM" id="CLU_066739_2_3_9"/>
<feature type="binding site" evidence="8">
    <location>
        <position position="79"/>
    </location>
    <ligand>
        <name>substrate</name>
    </ligand>
</feature>
<dbReference type="InterPro" id="IPR013785">
    <property type="entry name" value="Aldolase_TIM"/>
</dbReference>
<dbReference type="PIRSF" id="PIRSF000370">
    <property type="entry name" value="QueE"/>
    <property type="match status" value="1"/>
</dbReference>
<comment type="cofactor">
    <cofactor evidence="8">
        <name>Mg(2+)</name>
        <dbReference type="ChEBI" id="CHEBI:18420"/>
    </cofactor>
</comment>
<dbReference type="SFLD" id="SFLDS00029">
    <property type="entry name" value="Radical_SAM"/>
    <property type="match status" value="1"/>
</dbReference>
<dbReference type="UniPathway" id="UPA00391"/>
<dbReference type="GO" id="GO:0008616">
    <property type="term" value="P:tRNA queuosine(34) biosynthetic process"/>
    <property type="evidence" value="ECO:0007669"/>
    <property type="project" value="UniProtKB-UniRule"/>
</dbReference>
<keyword evidence="8" id="KW-0671">Queuosine biosynthesis</keyword>
<dbReference type="AlphaFoldDB" id="A0A060M3M6"/>
<comment type="similarity">
    <text evidence="8">Belongs to the radical SAM superfamily. 7-carboxy-7-deazaguanine synthase family.</text>
</comment>
<evidence type="ECO:0000256" key="4">
    <source>
        <dbReference type="ARBA" id="ARBA00022842"/>
    </source>
</evidence>
<evidence type="ECO:0000256" key="7">
    <source>
        <dbReference type="ARBA" id="ARBA00023239"/>
    </source>
</evidence>
<feature type="binding site" evidence="8">
    <location>
        <position position="43"/>
    </location>
    <ligand>
        <name>Mg(2+)</name>
        <dbReference type="ChEBI" id="CHEBI:18420"/>
    </ligand>
</feature>
<keyword evidence="6 8" id="KW-0411">Iron-sulfur</keyword>
<dbReference type="GO" id="GO:0016840">
    <property type="term" value="F:carbon-nitrogen lyase activity"/>
    <property type="evidence" value="ECO:0007669"/>
    <property type="project" value="UniProtKB-UniRule"/>
</dbReference>
<feature type="binding site" evidence="8">
    <location>
        <begin position="15"/>
        <end position="17"/>
    </location>
    <ligand>
        <name>substrate</name>
    </ligand>
</feature>
<comment type="function">
    <text evidence="8">Catalyzes the complex heterocyclic radical-mediated conversion of 6-carboxy-5,6,7,8-tetrahydropterin (CPH4) to 7-carboxy-7-deazaguanine (CDG), a step common to the biosynthetic pathways of all 7-deazapurine-containing compounds.</text>
</comment>
<dbReference type="Pfam" id="PF04055">
    <property type="entry name" value="Radical_SAM"/>
    <property type="match status" value="1"/>
</dbReference>
<dbReference type="HAMAP" id="MF_00917">
    <property type="entry name" value="QueE"/>
    <property type="match status" value="1"/>
</dbReference>
<feature type="binding site" evidence="8">
    <location>
        <position position="41"/>
    </location>
    <ligand>
        <name>[4Fe-4S] cluster</name>
        <dbReference type="ChEBI" id="CHEBI:49883"/>
        <note>4Fe-4S-S-AdoMet</note>
    </ligand>
</feature>
<dbReference type="InterPro" id="IPR017742">
    <property type="entry name" value="Deazaguanine_synth"/>
</dbReference>
<comment type="pathway">
    <text evidence="8">Purine metabolism; 7-cyano-7-deazaguanine biosynthesis.</text>
</comment>
<keyword evidence="11" id="KW-1185">Reference proteome</keyword>
<dbReference type="EMBL" id="CP003923">
    <property type="protein sequence ID" value="AIC94694.1"/>
    <property type="molecule type" value="Genomic_DNA"/>
</dbReference>
<accession>A0A060M3M6</accession>
<keyword evidence="2 8" id="KW-0949">S-adenosyl-L-methionine</keyword>
<keyword evidence="3 8" id="KW-0479">Metal-binding</keyword>
<keyword evidence="7 8" id="KW-0456">Lyase</keyword>
<proteinExistence type="inferred from homology"/>
<dbReference type="PATRIC" id="fig|1246626.3.peg.2116"/>
<dbReference type="SFLD" id="SFLDF00300">
    <property type="entry name" value="7-carboxy-7-deazaguanine_synth"/>
    <property type="match status" value="1"/>
</dbReference>
<comment type="subunit">
    <text evidence="8">Homodimer.</text>
</comment>
<evidence type="ECO:0000256" key="3">
    <source>
        <dbReference type="ARBA" id="ARBA00022723"/>
    </source>
</evidence>